<dbReference type="InterPro" id="IPR018393">
    <property type="entry name" value="NADHpl_OxRdtase_5_subgr"/>
</dbReference>
<feature type="compositionally biased region" description="Low complexity" evidence="7">
    <location>
        <begin position="539"/>
        <end position="599"/>
    </location>
</feature>
<evidence type="ECO:0000313" key="11">
    <source>
        <dbReference type="EMBL" id="AZL57973.1"/>
    </source>
</evidence>
<evidence type="ECO:0000256" key="8">
    <source>
        <dbReference type="SAM" id="Phobius"/>
    </source>
</evidence>
<keyword evidence="3 6" id="KW-0812">Transmembrane</keyword>
<dbReference type="PRINTS" id="PR01435">
    <property type="entry name" value="NPOXDRDTASE5"/>
</dbReference>
<evidence type="ECO:0000256" key="6">
    <source>
        <dbReference type="RuleBase" id="RU000320"/>
    </source>
</evidence>
<dbReference type="Gene3D" id="1.20.5.2700">
    <property type="match status" value="1"/>
</dbReference>
<dbReference type="Proteomes" id="UP000282002">
    <property type="component" value="Chromosome"/>
</dbReference>
<dbReference type="GO" id="GO:0012505">
    <property type="term" value="C:endomembrane system"/>
    <property type="evidence" value="ECO:0007669"/>
    <property type="project" value="UniProtKB-SubCell"/>
</dbReference>
<sequence length="779" mass="84991">MATIILFAPLIGALICGFGWRLIGEKAGQVITTSLIFLAAALSWWIFLTFDGETQRIVLMRWIESGTLGSEWAIRLDRLTAIMLVVVNSVSALVHLYSFGYMAHDDNWHEGEHYKARFFAYLSFFTFAMLMLVTADNLVQMFFGWEGVGVASYLLIGFYYRKPTANAAAIKAFVVNRVGDFGFALGIFALYFLTDSIRFDDVFAAAPALAETNLSFLWADWNAANLIAVLLFIGAMGKSAQLFLHTWLPDAMEGPTPVSALIHAATMVTAGVFLVCRMSPVMEYAPEAMAFVTFLGATTAFVAATIGLVQNDIKRVIAYSTMSQLGYMFVAAGVGVYSVAMFHLFTHAFFKAMLFLGAGSVIHATHHEQDMRNYGGLRKKIPYTFWAMMIGTLAITGVGIPLTHYGFAGFLSKDAVIESAWVGSSYAFWMLVIAACMTSFYSWRLMFMTFFGENRAHLVAHGHDDHHGAVHDTHGHDDHHEPHESPMVMLIPLGILALGAVFSGMLWYKVFFGEETAVRAWFGMETAAHGEAHGDDQATEAAAAEGEAAPAEAHSDTAATEAAPAEAPSGTATPEATTEAAPAEAHSDTAATEAAPAEAHATGVVPQGALVMLPFTADEQALVDDRLDAAKVEKAEHAPTTMINAAHLVPNWVKVSPFVAMLIGFGLAWLFYIKNPSLPGRLAAQQRPLYLFLLNKWYFDELYDVIFVRPAKWLGNFFWKKGDGAVIDGSLNGVAMGIIPFFTRLAGRAQSGYLFHYAFAMVLGIVILVTWMTLFGGAK</sequence>
<evidence type="ECO:0000313" key="12">
    <source>
        <dbReference type="Proteomes" id="UP000282002"/>
    </source>
</evidence>
<feature type="transmembrane region" description="Helical" evidence="8">
    <location>
        <begin position="172"/>
        <end position="193"/>
    </location>
</feature>
<feature type="transmembrane region" description="Helical" evidence="8">
    <location>
        <begin position="288"/>
        <end position="309"/>
    </location>
</feature>
<feature type="transmembrane region" description="Helical" evidence="8">
    <location>
        <begin position="118"/>
        <end position="135"/>
    </location>
</feature>
<dbReference type="GO" id="GO:0008137">
    <property type="term" value="F:NADH dehydrogenase (ubiquinone) activity"/>
    <property type="evidence" value="ECO:0007669"/>
    <property type="project" value="InterPro"/>
</dbReference>
<evidence type="ECO:0000256" key="7">
    <source>
        <dbReference type="SAM" id="MobiDB-lite"/>
    </source>
</evidence>
<comment type="function">
    <text evidence="1">NDH-1 shuttles electrons from NADH, via FMN and iron-sulfur (Fe-S) centers, to quinones in the respiratory chain. The immediate electron acceptor for the enzyme in this species is believed to be ubiquinone. Couples the redox reaction to proton translocation (for every two electrons transferred, four hydrogen ions are translocated across the cytoplasmic membrane), and thus conserves the redox energy in a proton gradient.</text>
</comment>
<dbReference type="PRINTS" id="PR01434">
    <property type="entry name" value="NADHDHGNASE5"/>
</dbReference>
<dbReference type="GO" id="GO:0015990">
    <property type="term" value="P:electron transport coupled proton transport"/>
    <property type="evidence" value="ECO:0007669"/>
    <property type="project" value="TreeGrafter"/>
</dbReference>
<dbReference type="GO" id="GO:0003954">
    <property type="term" value="F:NADH dehydrogenase activity"/>
    <property type="evidence" value="ECO:0007669"/>
    <property type="project" value="TreeGrafter"/>
</dbReference>
<name>A0A3S8U2Y5_9RHOB</name>
<dbReference type="OrthoDB" id="9811798at2"/>
<comment type="subcellular location">
    <subcellularLocation>
        <location evidence="2">Endomembrane system</location>
        <topology evidence="2">Multi-pass membrane protein</topology>
    </subcellularLocation>
    <subcellularLocation>
        <location evidence="6">Membrane</location>
        <topology evidence="6">Multi-pass membrane protein</topology>
    </subcellularLocation>
</comment>
<dbReference type="GO" id="GO:0042773">
    <property type="term" value="P:ATP synthesis coupled electron transport"/>
    <property type="evidence" value="ECO:0007669"/>
    <property type="project" value="InterPro"/>
</dbReference>
<proteinExistence type="predicted"/>
<dbReference type="PANTHER" id="PTHR42829:SF2">
    <property type="entry name" value="NADH-UBIQUINONE OXIDOREDUCTASE CHAIN 5"/>
    <property type="match status" value="1"/>
</dbReference>
<dbReference type="InterPro" id="IPR001516">
    <property type="entry name" value="Proton_antipo_N"/>
</dbReference>
<feature type="transmembrane region" description="Helical" evidence="8">
    <location>
        <begin position="6"/>
        <end position="23"/>
    </location>
</feature>
<feature type="transmembrane region" description="Helical" evidence="8">
    <location>
        <begin position="754"/>
        <end position="774"/>
    </location>
</feature>
<feature type="transmembrane region" description="Helical" evidence="8">
    <location>
        <begin position="655"/>
        <end position="673"/>
    </location>
</feature>
<feature type="region of interest" description="Disordered" evidence="7">
    <location>
        <begin position="531"/>
        <end position="599"/>
    </location>
</feature>
<evidence type="ECO:0000256" key="1">
    <source>
        <dbReference type="ARBA" id="ARBA00002378"/>
    </source>
</evidence>
<dbReference type="GO" id="GO:0016020">
    <property type="term" value="C:membrane"/>
    <property type="evidence" value="ECO:0007669"/>
    <property type="project" value="UniProtKB-SubCell"/>
</dbReference>
<keyword evidence="4 8" id="KW-1133">Transmembrane helix</keyword>
<dbReference type="EC" id="1.6.5.3" evidence="11"/>
<feature type="transmembrane region" description="Helical" evidence="8">
    <location>
        <begin position="79"/>
        <end position="97"/>
    </location>
</feature>
<evidence type="ECO:0000256" key="2">
    <source>
        <dbReference type="ARBA" id="ARBA00004127"/>
    </source>
</evidence>
<feature type="transmembrane region" description="Helical" evidence="8">
    <location>
        <begin position="385"/>
        <end position="407"/>
    </location>
</feature>
<dbReference type="KEGG" id="taw:EI545_03440"/>
<feature type="transmembrane region" description="Helical" evidence="8">
    <location>
        <begin position="141"/>
        <end position="160"/>
    </location>
</feature>
<feature type="transmembrane region" description="Helical" evidence="8">
    <location>
        <begin position="316"/>
        <end position="338"/>
    </location>
</feature>
<evidence type="ECO:0000259" key="9">
    <source>
        <dbReference type="Pfam" id="PF00361"/>
    </source>
</evidence>
<evidence type="ECO:0000259" key="10">
    <source>
        <dbReference type="Pfam" id="PF00662"/>
    </source>
</evidence>
<evidence type="ECO:0000256" key="4">
    <source>
        <dbReference type="ARBA" id="ARBA00022989"/>
    </source>
</evidence>
<keyword evidence="5 8" id="KW-0472">Membrane</keyword>
<evidence type="ECO:0000256" key="5">
    <source>
        <dbReference type="ARBA" id="ARBA00023136"/>
    </source>
</evidence>
<dbReference type="InterPro" id="IPR003945">
    <property type="entry name" value="NU5C-like"/>
</dbReference>
<gene>
    <name evidence="11" type="ORF">EI545_03440</name>
</gene>
<dbReference type="PANTHER" id="PTHR42829">
    <property type="entry name" value="NADH-UBIQUINONE OXIDOREDUCTASE CHAIN 5"/>
    <property type="match status" value="1"/>
</dbReference>
<feature type="transmembrane region" description="Helical" evidence="8">
    <location>
        <begin position="427"/>
        <end position="447"/>
    </location>
</feature>
<feature type="domain" description="NADH:quinone oxidoreductase/Mrp antiporter transmembrane" evidence="9">
    <location>
        <begin position="135"/>
        <end position="438"/>
    </location>
</feature>
<feature type="transmembrane region" description="Helical" evidence="8">
    <location>
        <begin position="488"/>
        <end position="508"/>
    </location>
</feature>
<feature type="transmembrane region" description="Helical" evidence="8">
    <location>
        <begin position="223"/>
        <end position="248"/>
    </location>
</feature>
<feature type="transmembrane region" description="Helical" evidence="8">
    <location>
        <begin position="344"/>
        <end position="364"/>
    </location>
</feature>
<dbReference type="Pfam" id="PF00662">
    <property type="entry name" value="Proton_antipo_N"/>
    <property type="match status" value="1"/>
</dbReference>
<dbReference type="Pfam" id="PF00361">
    <property type="entry name" value="Proton_antipo_M"/>
    <property type="match status" value="1"/>
</dbReference>
<feature type="domain" description="NADH-Ubiquinone oxidoreductase (complex I) chain 5 N-terminal" evidence="10">
    <location>
        <begin position="62"/>
        <end position="109"/>
    </location>
</feature>
<dbReference type="RefSeq" id="WP_125324174.1">
    <property type="nucleotide sequence ID" value="NZ_CP034328.1"/>
</dbReference>
<accession>A0A3S8U2Y5</accession>
<keyword evidence="12" id="KW-1185">Reference proteome</keyword>
<reference evidence="11 12" key="1">
    <citation type="submission" date="2018-12" db="EMBL/GenBank/DDBJ databases">
        <title>Complete genome sequencing of Tabrizicola sp. K13M18.</title>
        <authorList>
            <person name="Bae J.-W."/>
        </authorList>
    </citation>
    <scope>NUCLEOTIDE SEQUENCE [LARGE SCALE GENOMIC DNA]</scope>
    <source>
        <strain evidence="11 12">K13M18</strain>
    </source>
</reference>
<organism evidence="11 12">
    <name type="scientific">Tabrizicola piscis</name>
    <dbReference type="NCBI Taxonomy" id="2494374"/>
    <lineage>
        <taxon>Bacteria</taxon>
        <taxon>Pseudomonadati</taxon>
        <taxon>Pseudomonadota</taxon>
        <taxon>Alphaproteobacteria</taxon>
        <taxon>Rhodobacterales</taxon>
        <taxon>Paracoccaceae</taxon>
        <taxon>Tabrizicola</taxon>
    </lineage>
</organism>
<evidence type="ECO:0000256" key="3">
    <source>
        <dbReference type="ARBA" id="ARBA00022692"/>
    </source>
</evidence>
<keyword evidence="11" id="KW-0560">Oxidoreductase</keyword>
<feature type="transmembrane region" description="Helical" evidence="8">
    <location>
        <begin position="30"/>
        <end position="50"/>
    </location>
</feature>
<dbReference type="InterPro" id="IPR001750">
    <property type="entry name" value="ND/Mrp_TM"/>
</dbReference>
<feature type="transmembrane region" description="Helical" evidence="8">
    <location>
        <begin position="260"/>
        <end position="282"/>
    </location>
</feature>
<dbReference type="EMBL" id="CP034328">
    <property type="protein sequence ID" value="AZL57973.1"/>
    <property type="molecule type" value="Genomic_DNA"/>
</dbReference>
<protein>
    <submittedName>
        <fullName evidence="11">NADH-quinone oxidoreductase subunit L</fullName>
        <ecNumber evidence="11">1.6.5.3</ecNumber>
    </submittedName>
</protein>
<dbReference type="AlphaFoldDB" id="A0A3S8U2Y5"/>
<dbReference type="NCBIfam" id="NF005141">
    <property type="entry name" value="PRK06590.1"/>
    <property type="match status" value="1"/>
</dbReference>
<dbReference type="NCBIfam" id="TIGR01974">
    <property type="entry name" value="NDH_I_L"/>
    <property type="match status" value="1"/>
</dbReference>